<reference evidence="1 2" key="1">
    <citation type="submission" date="2016-11" db="EMBL/GenBank/DDBJ databases">
        <title>Complete Genome Sequence of Bradyrhizobium sp. strain J5, an isolated from soybean nodule in Hokkaido.</title>
        <authorList>
            <person name="Kanehara K."/>
        </authorList>
    </citation>
    <scope>NUCLEOTIDE SEQUENCE [LARGE SCALE GENOMIC DNA]</scope>
    <source>
        <strain evidence="1 2">J5</strain>
    </source>
</reference>
<protein>
    <submittedName>
        <fullName evidence="1">Uncharacterized protein</fullName>
    </submittedName>
</protein>
<organism evidence="1 2">
    <name type="scientific">Bradyrhizobium japonicum</name>
    <dbReference type="NCBI Taxonomy" id="375"/>
    <lineage>
        <taxon>Bacteria</taxon>
        <taxon>Pseudomonadati</taxon>
        <taxon>Pseudomonadota</taxon>
        <taxon>Alphaproteobacteria</taxon>
        <taxon>Hyphomicrobiales</taxon>
        <taxon>Nitrobacteraceae</taxon>
        <taxon>Bradyrhizobium</taxon>
    </lineage>
</organism>
<name>A0A1L3FFE9_BRAJP</name>
<dbReference type="AlphaFoldDB" id="A0A1L3FFE9"/>
<dbReference type="Proteomes" id="UP000181962">
    <property type="component" value="Chromosome"/>
</dbReference>
<dbReference type="EMBL" id="CP017637">
    <property type="protein sequence ID" value="APG12001.1"/>
    <property type="molecule type" value="Genomic_DNA"/>
</dbReference>
<evidence type="ECO:0000313" key="1">
    <source>
        <dbReference type="EMBL" id="APG12001.1"/>
    </source>
</evidence>
<sequence>MTDVGVTVWQRVGIQFCPGSVATDQVTKFDSVRETINRLRKLEDVESAVFLKDRSILMEMHRIAQRQFHWQHGYYNLPQLYRYSYIYGQGKCGEYFERTYGIAITDLTLIGFALFAAHERAPWLMQPLAIPELEVSKDLVKRALPLLALSSKNARERTAALNRLMVEQNGGPLPTAYLPSVLRQFPLVSTDEDLTRFIAPIPEMLLMRITSGLYYDIVPGGASLLNDANDRFEQYCVDYISKMMPRFATSRSHQYSPKAAMFDSPDVLIKEGEKLVVVGDCKAIKLSYLAQFAESQPSARSCRIPC</sequence>
<proteinExistence type="predicted"/>
<dbReference type="OrthoDB" id="8114910at2"/>
<gene>
    <name evidence="1" type="ORF">BKD09_27055</name>
</gene>
<accession>A0A1L3FFE9</accession>
<dbReference type="RefSeq" id="WP_071913929.1">
    <property type="nucleotide sequence ID" value="NZ_CP017637.1"/>
</dbReference>
<evidence type="ECO:0000313" key="2">
    <source>
        <dbReference type="Proteomes" id="UP000181962"/>
    </source>
</evidence>